<organism evidence="1 2">
    <name type="scientific">Dyella nitratireducens</name>
    <dbReference type="NCBI Taxonomy" id="1849580"/>
    <lineage>
        <taxon>Bacteria</taxon>
        <taxon>Pseudomonadati</taxon>
        <taxon>Pseudomonadota</taxon>
        <taxon>Gammaproteobacteria</taxon>
        <taxon>Lysobacterales</taxon>
        <taxon>Rhodanobacteraceae</taxon>
        <taxon>Dyella</taxon>
    </lineage>
</organism>
<proteinExistence type="predicted"/>
<sequence>MHINVTALMLHTGKLTARRHPAPNGKAAALVNMRLALFSEVFIAVPGKTFWSGVIAQQANL</sequence>
<keyword evidence="2" id="KW-1185">Reference proteome</keyword>
<evidence type="ECO:0000313" key="1">
    <source>
        <dbReference type="EMBL" id="GGA34432.1"/>
    </source>
</evidence>
<gene>
    <name evidence="1" type="ORF">GCM10010981_24290</name>
</gene>
<protein>
    <submittedName>
        <fullName evidence="1">Uncharacterized protein</fullName>
    </submittedName>
</protein>
<comment type="caution">
    <text evidence="1">The sequence shown here is derived from an EMBL/GenBank/DDBJ whole genome shotgun (WGS) entry which is preliminary data.</text>
</comment>
<accession>A0ABQ1G2T4</accession>
<name>A0ABQ1G2T4_9GAMM</name>
<dbReference type="Proteomes" id="UP000620046">
    <property type="component" value="Unassembled WGS sequence"/>
</dbReference>
<reference evidence="2" key="1">
    <citation type="journal article" date="2019" name="Int. J. Syst. Evol. Microbiol.">
        <title>The Global Catalogue of Microorganisms (GCM) 10K type strain sequencing project: providing services to taxonomists for standard genome sequencing and annotation.</title>
        <authorList>
            <consortium name="The Broad Institute Genomics Platform"/>
            <consortium name="The Broad Institute Genome Sequencing Center for Infectious Disease"/>
            <person name="Wu L."/>
            <person name="Ma J."/>
        </authorList>
    </citation>
    <scope>NUCLEOTIDE SEQUENCE [LARGE SCALE GENOMIC DNA]</scope>
    <source>
        <strain evidence="2">CGMCC 1.15439</strain>
    </source>
</reference>
<evidence type="ECO:0000313" key="2">
    <source>
        <dbReference type="Proteomes" id="UP000620046"/>
    </source>
</evidence>
<dbReference type="EMBL" id="BMJA01000002">
    <property type="protein sequence ID" value="GGA34432.1"/>
    <property type="molecule type" value="Genomic_DNA"/>
</dbReference>